<feature type="binding site" evidence="3">
    <location>
        <position position="222"/>
    </location>
    <ligand>
        <name>NAD(+)</name>
        <dbReference type="ChEBI" id="CHEBI:57540"/>
    </ligand>
</feature>
<dbReference type="OrthoDB" id="9800582at2"/>
<comment type="function">
    <text evidence="3">NAD-dependent lysine deacetylase and desuccinylase that specifically removes acetyl and succinyl groups on target proteins. Modulates the activities of several proteins which are inactive in their acylated form.</text>
</comment>
<dbReference type="InterPro" id="IPR026591">
    <property type="entry name" value="Sirtuin_cat_small_dom_sf"/>
</dbReference>
<evidence type="ECO:0000259" key="5">
    <source>
        <dbReference type="PROSITE" id="PS50305"/>
    </source>
</evidence>
<dbReference type="RefSeq" id="WP_114694709.1">
    <property type="nucleotide sequence ID" value="NZ_QQOH01000001.1"/>
</dbReference>
<dbReference type="GO" id="GO:0070403">
    <property type="term" value="F:NAD+ binding"/>
    <property type="evidence" value="ECO:0007669"/>
    <property type="project" value="UniProtKB-UniRule"/>
</dbReference>
<feature type="domain" description="Deacetylase sirtuin-type" evidence="5">
    <location>
        <begin position="1"/>
        <end position="235"/>
    </location>
</feature>
<dbReference type="InterPro" id="IPR026590">
    <property type="entry name" value="Ssirtuin_cat_dom"/>
</dbReference>
<reference evidence="6 7" key="1">
    <citation type="submission" date="2018-07" db="EMBL/GenBank/DDBJ databases">
        <title>Motiliproteus coralliicola sp. nov., a bacterium isolated from Coral.</title>
        <authorList>
            <person name="Wang G."/>
        </authorList>
    </citation>
    <scope>NUCLEOTIDE SEQUENCE [LARGE SCALE GENOMIC DNA]</scope>
    <source>
        <strain evidence="6 7">C34</strain>
    </source>
</reference>
<dbReference type="AlphaFoldDB" id="A0A369WTV8"/>
<name>A0A369WTV8_9GAMM</name>
<comment type="catalytic activity">
    <reaction evidence="3">
        <text>N(6)-acetyl-L-lysyl-[protein] + NAD(+) + H2O = 2''-O-acetyl-ADP-D-ribose + nicotinamide + L-lysyl-[protein]</text>
        <dbReference type="Rhea" id="RHEA:43636"/>
        <dbReference type="Rhea" id="RHEA-COMP:9752"/>
        <dbReference type="Rhea" id="RHEA-COMP:10731"/>
        <dbReference type="ChEBI" id="CHEBI:15377"/>
        <dbReference type="ChEBI" id="CHEBI:17154"/>
        <dbReference type="ChEBI" id="CHEBI:29969"/>
        <dbReference type="ChEBI" id="CHEBI:57540"/>
        <dbReference type="ChEBI" id="CHEBI:61930"/>
        <dbReference type="ChEBI" id="CHEBI:83767"/>
        <dbReference type="EC" id="2.3.1.286"/>
    </reaction>
</comment>
<keyword evidence="3" id="KW-0862">Zinc</keyword>
<dbReference type="InterPro" id="IPR029035">
    <property type="entry name" value="DHS-like_NAD/FAD-binding_dom"/>
</dbReference>
<dbReference type="InterPro" id="IPR003000">
    <property type="entry name" value="Sirtuin"/>
</dbReference>
<dbReference type="GO" id="GO:0005737">
    <property type="term" value="C:cytoplasm"/>
    <property type="evidence" value="ECO:0007669"/>
    <property type="project" value="UniProtKB-SubCell"/>
</dbReference>
<dbReference type="Gene3D" id="3.40.50.1220">
    <property type="entry name" value="TPP-binding domain"/>
    <property type="match status" value="1"/>
</dbReference>
<dbReference type="SUPFAM" id="SSF52467">
    <property type="entry name" value="DHS-like NAD/FAD-binding domain"/>
    <property type="match status" value="1"/>
</dbReference>
<keyword evidence="2 3" id="KW-0520">NAD</keyword>
<comment type="domain">
    <text evidence="3">2 residues (Tyr-56 and Arg-59) present in a large hydrophobic pocket are probably involved in substrate specificity. They are important for desuccinylation activity, but dispensable for deacetylation activity.</text>
</comment>
<dbReference type="Proteomes" id="UP000253769">
    <property type="component" value="Unassembled WGS sequence"/>
</dbReference>
<dbReference type="Pfam" id="PF02146">
    <property type="entry name" value="SIR2"/>
    <property type="match status" value="1"/>
</dbReference>
<feature type="binding site" evidence="3">
    <location>
        <begin position="93"/>
        <end position="96"/>
    </location>
    <ligand>
        <name>NAD(+)</name>
        <dbReference type="ChEBI" id="CHEBI:57540"/>
    </ligand>
</feature>
<dbReference type="PANTHER" id="PTHR11085">
    <property type="entry name" value="NAD-DEPENDENT PROTEIN DEACYLASE SIRTUIN-5, MITOCHONDRIAL-RELATED"/>
    <property type="match status" value="1"/>
</dbReference>
<evidence type="ECO:0000256" key="4">
    <source>
        <dbReference type="PROSITE-ProRule" id="PRU00236"/>
    </source>
</evidence>
<dbReference type="GO" id="GO:0008270">
    <property type="term" value="F:zinc ion binding"/>
    <property type="evidence" value="ECO:0007669"/>
    <property type="project" value="UniProtKB-UniRule"/>
</dbReference>
<dbReference type="PROSITE" id="PS50305">
    <property type="entry name" value="SIRTUIN"/>
    <property type="match status" value="1"/>
</dbReference>
<comment type="subcellular location">
    <subcellularLocation>
        <location evidence="3">Cytoplasm</location>
    </subcellularLocation>
</comment>
<dbReference type="PANTHER" id="PTHR11085:SF4">
    <property type="entry name" value="NAD-DEPENDENT PROTEIN DEACYLASE"/>
    <property type="match status" value="1"/>
</dbReference>
<keyword evidence="3" id="KW-0479">Metal-binding</keyword>
<comment type="caution">
    <text evidence="6">The sequence shown here is derived from an EMBL/GenBank/DDBJ whole genome shotgun (WGS) entry which is preliminary data.</text>
</comment>
<dbReference type="HAMAP" id="MF_01121">
    <property type="entry name" value="Sirtuin_ClassIII"/>
    <property type="match status" value="1"/>
</dbReference>
<feature type="binding site" evidence="3">
    <location>
        <position position="138"/>
    </location>
    <ligand>
        <name>Zn(2+)</name>
        <dbReference type="ChEBI" id="CHEBI:29105"/>
    </ligand>
</feature>
<protein>
    <recommendedName>
        <fullName evidence="3">NAD-dependent protein deacylase</fullName>
        <ecNumber evidence="3">2.3.1.286</ecNumber>
    </recommendedName>
    <alternativeName>
        <fullName evidence="3">Regulatory protein SIR2 homolog</fullName>
    </alternativeName>
</protein>
<feature type="binding site" evidence="3">
    <location>
        <begin position="178"/>
        <end position="180"/>
    </location>
    <ligand>
        <name>NAD(+)</name>
        <dbReference type="ChEBI" id="CHEBI:57540"/>
    </ligand>
</feature>
<evidence type="ECO:0000313" key="7">
    <source>
        <dbReference type="Proteomes" id="UP000253769"/>
    </source>
</evidence>
<keyword evidence="7" id="KW-1185">Reference proteome</keyword>
<dbReference type="InterPro" id="IPR050134">
    <property type="entry name" value="NAD-dep_sirtuin_deacylases"/>
</dbReference>
<feature type="binding site" evidence="3">
    <location>
        <position position="59"/>
    </location>
    <ligand>
        <name>substrate</name>
    </ligand>
</feature>
<dbReference type="GO" id="GO:0036055">
    <property type="term" value="F:protein-succinyllysine desuccinylase activity"/>
    <property type="evidence" value="ECO:0007669"/>
    <property type="project" value="UniProtKB-UniRule"/>
</dbReference>
<keyword evidence="1" id="KW-0808">Transferase</keyword>
<gene>
    <name evidence="3" type="primary">cobB</name>
    <name evidence="6" type="ORF">DV711_06025</name>
</gene>
<comment type="caution">
    <text evidence="3 4">Lacks conserved residue(s) required for the propagation of feature annotation.</text>
</comment>
<evidence type="ECO:0000256" key="3">
    <source>
        <dbReference type="HAMAP-Rule" id="MF_01121"/>
    </source>
</evidence>
<comment type="catalytic activity">
    <reaction evidence="3">
        <text>N(6)-succinyl-L-lysyl-[protein] + NAD(+) + H2O = 2''-O-succinyl-ADP-D-ribose + nicotinamide + L-lysyl-[protein]</text>
        <dbReference type="Rhea" id="RHEA:47668"/>
        <dbReference type="Rhea" id="RHEA-COMP:9752"/>
        <dbReference type="Rhea" id="RHEA-COMP:11877"/>
        <dbReference type="ChEBI" id="CHEBI:15377"/>
        <dbReference type="ChEBI" id="CHEBI:17154"/>
        <dbReference type="ChEBI" id="CHEBI:29969"/>
        <dbReference type="ChEBI" id="CHEBI:57540"/>
        <dbReference type="ChEBI" id="CHEBI:87830"/>
        <dbReference type="ChEBI" id="CHEBI:87832"/>
    </reaction>
</comment>
<evidence type="ECO:0000313" key="6">
    <source>
        <dbReference type="EMBL" id="RDE25112.1"/>
    </source>
</evidence>
<dbReference type="GO" id="GO:0036054">
    <property type="term" value="F:protein-malonyllysine demalonylase activity"/>
    <property type="evidence" value="ECO:0007669"/>
    <property type="project" value="InterPro"/>
</dbReference>
<organism evidence="6 7">
    <name type="scientific">Motiliproteus coralliicola</name>
    <dbReference type="NCBI Taxonomy" id="2283196"/>
    <lineage>
        <taxon>Bacteria</taxon>
        <taxon>Pseudomonadati</taxon>
        <taxon>Pseudomonadota</taxon>
        <taxon>Gammaproteobacteria</taxon>
        <taxon>Oceanospirillales</taxon>
        <taxon>Oceanospirillaceae</taxon>
        <taxon>Motiliproteus</taxon>
    </lineage>
</organism>
<dbReference type="NCBIfam" id="NF001755">
    <property type="entry name" value="PRK00481.1-5"/>
    <property type="match status" value="1"/>
</dbReference>
<feature type="binding site" evidence="3">
    <location>
        <position position="56"/>
    </location>
    <ligand>
        <name>substrate</name>
    </ligand>
</feature>
<feature type="binding site" evidence="3">
    <location>
        <begin position="204"/>
        <end position="206"/>
    </location>
    <ligand>
        <name>NAD(+)</name>
        <dbReference type="ChEBI" id="CHEBI:57540"/>
    </ligand>
</feature>
<feature type="binding site" evidence="3">
    <location>
        <begin position="12"/>
        <end position="31"/>
    </location>
    <ligand>
        <name>NAD(+)</name>
        <dbReference type="ChEBI" id="CHEBI:57540"/>
    </ligand>
</feature>
<sequence length="235" mass="26256">MARFGSIVVLTGAGVSAESGLKTFRASDGLWEDHRIEDVATPEGFQRDPELVYRFYNMRRRQLMDPSTQPNLAHQALAELEQRFDGEFCLVTQNVDNLHEQAGSRSLIHMHGELTKARCLDSSEVFEHLEDLDGSTRCRCCGELGTLRPDIVWFGEMPMQMDQIYDRLERCDLFISIGTSGTVYPANGFVQVALAAGAHTVELNLEPSRQESAFAEQIYGPAGDVVPAFVRQLLD</sequence>
<dbReference type="CDD" id="cd01412">
    <property type="entry name" value="SIRT5_Af1_CobB"/>
    <property type="match status" value="1"/>
</dbReference>
<feature type="active site" description="Proton acceptor" evidence="3">
    <location>
        <position position="111"/>
    </location>
</feature>
<comment type="similarity">
    <text evidence="3">Belongs to the sirtuin family. Class III subfamily.</text>
</comment>
<evidence type="ECO:0000256" key="1">
    <source>
        <dbReference type="ARBA" id="ARBA00022679"/>
    </source>
</evidence>
<proteinExistence type="inferred from homology"/>
<dbReference type="Gene3D" id="3.30.1600.10">
    <property type="entry name" value="SIR2/SIRT2 'Small Domain"/>
    <property type="match status" value="1"/>
</dbReference>
<dbReference type="InterPro" id="IPR027546">
    <property type="entry name" value="Sirtuin_class_III"/>
</dbReference>
<accession>A0A369WTV8</accession>
<comment type="cofactor">
    <cofactor evidence="3">
        <name>Zn(2+)</name>
        <dbReference type="ChEBI" id="CHEBI:29105"/>
    </cofactor>
    <text evidence="3">Binds 1 zinc ion per subunit.</text>
</comment>
<feature type="binding site" evidence="3">
    <location>
        <position position="119"/>
    </location>
    <ligand>
        <name>Zn(2+)</name>
        <dbReference type="ChEBI" id="CHEBI:29105"/>
    </ligand>
</feature>
<keyword evidence="3" id="KW-0963">Cytoplasm</keyword>
<dbReference type="GO" id="GO:0017136">
    <property type="term" value="F:histone deacetylase activity, NAD-dependent"/>
    <property type="evidence" value="ECO:0007669"/>
    <property type="project" value="TreeGrafter"/>
</dbReference>
<dbReference type="EC" id="2.3.1.286" evidence="3"/>
<evidence type="ECO:0000256" key="2">
    <source>
        <dbReference type="ARBA" id="ARBA00023027"/>
    </source>
</evidence>
<dbReference type="EMBL" id="QQOH01000001">
    <property type="protein sequence ID" value="RDE25112.1"/>
    <property type="molecule type" value="Genomic_DNA"/>
</dbReference>